<gene>
    <name evidence="2" type="ORF">E1898_11240</name>
</gene>
<dbReference type="RefSeq" id="WP_100628571.1">
    <property type="nucleotide sequence ID" value="NZ_SMUW01000034.1"/>
</dbReference>
<keyword evidence="3" id="KW-1185">Reference proteome</keyword>
<evidence type="ECO:0000313" key="3">
    <source>
        <dbReference type="Proteomes" id="UP000295438"/>
    </source>
</evidence>
<evidence type="ECO:0000313" key="2">
    <source>
        <dbReference type="EMBL" id="TDK44240.1"/>
    </source>
</evidence>
<protein>
    <submittedName>
        <fullName evidence="2">Porin</fullName>
    </submittedName>
</protein>
<comment type="caution">
    <text evidence="2">The sequence shown here is derived from an EMBL/GenBank/DDBJ whole genome shotgun (WGS) entry which is preliminary data.</text>
</comment>
<feature type="signal peptide" evidence="1">
    <location>
        <begin position="1"/>
        <end position="23"/>
    </location>
</feature>
<feature type="chain" id="PRO_5020384854" evidence="1">
    <location>
        <begin position="24"/>
        <end position="483"/>
    </location>
</feature>
<keyword evidence="1" id="KW-0732">Signal</keyword>
<reference evidence="2 3" key="1">
    <citation type="submission" date="2019-03" db="EMBL/GenBank/DDBJ databases">
        <title>Algoriphagus aquimaris sp. nov., isolated form marine sediment in Pohang, Korea.</title>
        <authorList>
            <person name="Kim J."/>
            <person name="Yoon S.-H."/>
            <person name="Lee S.-S."/>
        </authorList>
    </citation>
    <scope>NUCLEOTIDE SEQUENCE [LARGE SCALE GENOMIC DNA]</scope>
    <source>
        <strain evidence="2 3">F21</strain>
    </source>
</reference>
<dbReference type="Proteomes" id="UP000295438">
    <property type="component" value="Unassembled WGS sequence"/>
</dbReference>
<dbReference type="AlphaFoldDB" id="A0A4R5UXZ4"/>
<accession>A0A4R5UXZ4</accession>
<dbReference type="EMBL" id="SMUW01000034">
    <property type="protein sequence ID" value="TDK44240.1"/>
    <property type="molecule type" value="Genomic_DNA"/>
</dbReference>
<organism evidence="2 3">
    <name type="scientific">Algoriphagus formosus</name>
    <dbReference type="NCBI Taxonomy" id="2007308"/>
    <lineage>
        <taxon>Bacteria</taxon>
        <taxon>Pseudomonadati</taxon>
        <taxon>Bacteroidota</taxon>
        <taxon>Cytophagia</taxon>
        <taxon>Cytophagales</taxon>
        <taxon>Cyclobacteriaceae</taxon>
        <taxon>Algoriphagus</taxon>
    </lineage>
</organism>
<proteinExistence type="predicted"/>
<evidence type="ECO:0000256" key="1">
    <source>
        <dbReference type="SAM" id="SignalP"/>
    </source>
</evidence>
<name>A0A4R5UXZ4_9BACT</name>
<sequence>MKNNLTMLLSMCVALLIGIPTYAQKRTQETERPKKANQDFVDHTYKPLTLKLNDDGSKYIRFLLWNQMWARVIQNNPGTLDVAGNSQSTTADIGIRRARVLAYAEISPRFLILSHFGINNQTFTNGGIPGGGLTGNPGSNPVTVDPETGLGTASGMSAKKPQLFFHDVWTEFKVTNELYLGMGLHYWNGISRMTSHSTLNFMAVDAPIFNWPLIELTDQFARQFGFYAKGMLGKLNYRMALNKPFSVGGGGRYDEATARPIAVNVINDHWATQGYFDYQFWDKENNKLPYFVGTYLGTKRIFNLGFGWHHHRDATSSKNAAGDTQNHAISLFGLDAFLDMPLNKATGTALTLYSVYYHYDFGPNYIRNVGIMNVGYGRESSQNGPGNAQPMIGTGQIFYTQGGFLLPENILGDKGKLQPFGAITHKNFEYFEEGNWQYDLGMNYYINAHQAKITFQYSQRPIFDNFRRSGSAGEFILQTQIFL</sequence>